<accession>A0A811PNV6</accession>
<comment type="caution">
    <text evidence="2">The sequence shown here is derived from an EMBL/GenBank/DDBJ whole genome shotgun (WGS) entry which is preliminary data.</text>
</comment>
<feature type="region of interest" description="Disordered" evidence="1">
    <location>
        <begin position="1"/>
        <end position="57"/>
    </location>
</feature>
<dbReference type="EMBL" id="CAJGYO010000007">
    <property type="protein sequence ID" value="CAD6247521.1"/>
    <property type="molecule type" value="Genomic_DNA"/>
</dbReference>
<protein>
    <submittedName>
        <fullName evidence="2">Uncharacterized protein</fullName>
    </submittedName>
</protein>
<keyword evidence="3" id="KW-1185">Reference proteome</keyword>
<organism evidence="2 3">
    <name type="scientific">Miscanthus lutarioriparius</name>
    <dbReference type="NCBI Taxonomy" id="422564"/>
    <lineage>
        <taxon>Eukaryota</taxon>
        <taxon>Viridiplantae</taxon>
        <taxon>Streptophyta</taxon>
        <taxon>Embryophyta</taxon>
        <taxon>Tracheophyta</taxon>
        <taxon>Spermatophyta</taxon>
        <taxon>Magnoliopsida</taxon>
        <taxon>Liliopsida</taxon>
        <taxon>Poales</taxon>
        <taxon>Poaceae</taxon>
        <taxon>PACMAD clade</taxon>
        <taxon>Panicoideae</taxon>
        <taxon>Andropogonodae</taxon>
        <taxon>Andropogoneae</taxon>
        <taxon>Saccharinae</taxon>
        <taxon>Miscanthus</taxon>
    </lineage>
</organism>
<dbReference type="AlphaFoldDB" id="A0A811PNV6"/>
<reference evidence="2" key="1">
    <citation type="submission" date="2020-10" db="EMBL/GenBank/DDBJ databases">
        <authorList>
            <person name="Han B."/>
            <person name="Lu T."/>
            <person name="Zhao Q."/>
            <person name="Huang X."/>
            <person name="Zhao Y."/>
        </authorList>
    </citation>
    <scope>NUCLEOTIDE SEQUENCE</scope>
</reference>
<evidence type="ECO:0000313" key="2">
    <source>
        <dbReference type="EMBL" id="CAD6247521.1"/>
    </source>
</evidence>
<gene>
    <name evidence="2" type="ORF">NCGR_LOCUS31710</name>
</gene>
<sequence>MAPATANADLTSQNESRSGEDASHGRVSSSAEAIGQLGAQLGPAQLNTRQLEVRAEE</sequence>
<name>A0A811PNV6_9POAL</name>
<evidence type="ECO:0000313" key="3">
    <source>
        <dbReference type="Proteomes" id="UP000604825"/>
    </source>
</evidence>
<evidence type="ECO:0000256" key="1">
    <source>
        <dbReference type="SAM" id="MobiDB-lite"/>
    </source>
</evidence>
<dbReference type="Proteomes" id="UP000604825">
    <property type="component" value="Unassembled WGS sequence"/>
</dbReference>
<proteinExistence type="predicted"/>